<dbReference type="AlphaFoldDB" id="A0A811MPZ5"/>
<evidence type="ECO:0000313" key="2">
    <source>
        <dbReference type="Proteomes" id="UP000604825"/>
    </source>
</evidence>
<dbReference type="OrthoDB" id="685407at2759"/>
<comment type="caution">
    <text evidence="1">The sequence shown here is derived from an EMBL/GenBank/DDBJ whole genome shotgun (WGS) entry which is preliminary data.</text>
</comment>
<dbReference type="Proteomes" id="UP000604825">
    <property type="component" value="Unassembled WGS sequence"/>
</dbReference>
<gene>
    <name evidence="1" type="ORF">NCGR_LOCUS7030</name>
</gene>
<name>A0A811MPZ5_9POAL</name>
<evidence type="ECO:0000313" key="1">
    <source>
        <dbReference type="EMBL" id="CAD6211005.1"/>
    </source>
</evidence>
<dbReference type="EMBL" id="CAJGYO010000002">
    <property type="protein sequence ID" value="CAD6211005.1"/>
    <property type="molecule type" value="Genomic_DNA"/>
</dbReference>
<keyword evidence="2" id="KW-1185">Reference proteome</keyword>
<organism evidence="1 2">
    <name type="scientific">Miscanthus lutarioriparius</name>
    <dbReference type="NCBI Taxonomy" id="422564"/>
    <lineage>
        <taxon>Eukaryota</taxon>
        <taxon>Viridiplantae</taxon>
        <taxon>Streptophyta</taxon>
        <taxon>Embryophyta</taxon>
        <taxon>Tracheophyta</taxon>
        <taxon>Spermatophyta</taxon>
        <taxon>Magnoliopsida</taxon>
        <taxon>Liliopsida</taxon>
        <taxon>Poales</taxon>
        <taxon>Poaceae</taxon>
        <taxon>PACMAD clade</taxon>
        <taxon>Panicoideae</taxon>
        <taxon>Andropogonodae</taxon>
        <taxon>Andropogoneae</taxon>
        <taxon>Saccharinae</taxon>
        <taxon>Miscanthus</taxon>
    </lineage>
</organism>
<protein>
    <submittedName>
        <fullName evidence="1">Uncharacterized protein</fullName>
    </submittedName>
</protein>
<accession>A0A811MPZ5</accession>
<reference evidence="1" key="1">
    <citation type="submission" date="2020-10" db="EMBL/GenBank/DDBJ databases">
        <authorList>
            <person name="Han B."/>
            <person name="Lu T."/>
            <person name="Zhao Q."/>
            <person name="Huang X."/>
            <person name="Zhao Y."/>
        </authorList>
    </citation>
    <scope>NUCLEOTIDE SEQUENCE</scope>
</reference>
<proteinExistence type="predicted"/>
<sequence length="100" mass="11910">MKADFVRFFYLTVENTEAEAKMRELRQYLKKYYLEYERVVRNNIGPVFVTYEEEVLSHLSPETLEALVCAKDWLIGFNDVEEGQPMAGQRMFELDEEEDD</sequence>